<feature type="transmembrane region" description="Helical" evidence="1">
    <location>
        <begin position="91"/>
        <end position="110"/>
    </location>
</feature>
<accession>A0A0H2RJN0</accession>
<dbReference type="Proteomes" id="UP000053477">
    <property type="component" value="Unassembled WGS sequence"/>
</dbReference>
<evidence type="ECO:0000256" key="1">
    <source>
        <dbReference type="SAM" id="Phobius"/>
    </source>
</evidence>
<dbReference type="AlphaFoldDB" id="A0A0H2RJN0"/>
<gene>
    <name evidence="3" type="ORF">SCHPADRAFT_556393</name>
</gene>
<keyword evidence="1" id="KW-0812">Transmembrane</keyword>
<reference evidence="3 4" key="1">
    <citation type="submission" date="2015-04" db="EMBL/GenBank/DDBJ databases">
        <title>Complete genome sequence of Schizopora paradoxa KUC8140, a cosmopolitan wood degrader in East Asia.</title>
        <authorList>
            <consortium name="DOE Joint Genome Institute"/>
            <person name="Min B."/>
            <person name="Park H."/>
            <person name="Jang Y."/>
            <person name="Kim J.-J."/>
            <person name="Kim K.H."/>
            <person name="Pangilinan J."/>
            <person name="Lipzen A."/>
            <person name="Riley R."/>
            <person name="Grigoriev I.V."/>
            <person name="Spatafora J.W."/>
            <person name="Choi I.-G."/>
        </authorList>
    </citation>
    <scope>NUCLEOTIDE SEQUENCE [LARGE SCALE GENOMIC DNA]</scope>
    <source>
        <strain evidence="3 4">KUC8140</strain>
    </source>
</reference>
<protein>
    <recommendedName>
        <fullName evidence="2">DUF6533 domain-containing protein</fullName>
    </recommendedName>
</protein>
<feature type="domain" description="DUF6533" evidence="2">
    <location>
        <begin position="18"/>
        <end position="62"/>
    </location>
</feature>
<dbReference type="InParanoid" id="A0A0H2RJN0"/>
<dbReference type="InterPro" id="IPR045340">
    <property type="entry name" value="DUF6533"/>
</dbReference>
<keyword evidence="1" id="KW-0472">Membrane</keyword>
<dbReference type="EMBL" id="KQ086049">
    <property type="protein sequence ID" value="KLO09653.1"/>
    <property type="molecule type" value="Genomic_DNA"/>
</dbReference>
<feature type="transmembrane region" description="Helical" evidence="1">
    <location>
        <begin position="51"/>
        <end position="71"/>
    </location>
</feature>
<proteinExistence type="predicted"/>
<evidence type="ECO:0000259" key="2">
    <source>
        <dbReference type="Pfam" id="PF20151"/>
    </source>
</evidence>
<sequence length="132" mass="14956">MTANILQSARDVNILKLTIVANITLAFYEYGIKFDDEISYLWRRKKSIASALLFLCRYLPIASSLEALYAYLLADGSDLSDCFSKVSTNAYITFIQFILSILILLARAFAVWGTKKKLLLCLAVIFSVRRQL</sequence>
<evidence type="ECO:0000313" key="4">
    <source>
        <dbReference type="Proteomes" id="UP000053477"/>
    </source>
</evidence>
<keyword evidence="4" id="KW-1185">Reference proteome</keyword>
<name>A0A0H2RJN0_9AGAM</name>
<keyword evidence="1" id="KW-1133">Transmembrane helix</keyword>
<evidence type="ECO:0000313" key="3">
    <source>
        <dbReference type="EMBL" id="KLO09653.1"/>
    </source>
</evidence>
<organism evidence="3 4">
    <name type="scientific">Schizopora paradoxa</name>
    <dbReference type="NCBI Taxonomy" id="27342"/>
    <lineage>
        <taxon>Eukaryota</taxon>
        <taxon>Fungi</taxon>
        <taxon>Dikarya</taxon>
        <taxon>Basidiomycota</taxon>
        <taxon>Agaricomycotina</taxon>
        <taxon>Agaricomycetes</taxon>
        <taxon>Hymenochaetales</taxon>
        <taxon>Schizoporaceae</taxon>
        <taxon>Schizopora</taxon>
    </lineage>
</organism>
<dbReference type="Pfam" id="PF20151">
    <property type="entry name" value="DUF6533"/>
    <property type="match status" value="1"/>
</dbReference>